<feature type="transmembrane region" description="Helical" evidence="1">
    <location>
        <begin position="42"/>
        <end position="61"/>
    </location>
</feature>
<reference evidence="2 3" key="1">
    <citation type="submission" date="2018-07" db="EMBL/GenBank/DDBJ databases">
        <title>Genomic Encyclopedia of Type Strains, Phase IV (KMG-IV): sequencing the most valuable type-strain genomes for metagenomic binning, comparative biology and taxonomic classification.</title>
        <authorList>
            <person name="Goeker M."/>
        </authorList>
    </citation>
    <scope>NUCLEOTIDE SEQUENCE [LARGE SCALE GENOMIC DNA]</scope>
    <source>
        <strain evidence="2 3">DSM 44290</strain>
    </source>
</reference>
<feature type="transmembrane region" description="Helical" evidence="1">
    <location>
        <begin position="73"/>
        <end position="92"/>
    </location>
</feature>
<keyword evidence="1" id="KW-0472">Membrane</keyword>
<dbReference type="AlphaFoldDB" id="A0A370IDQ2"/>
<comment type="caution">
    <text evidence="2">The sequence shown here is derived from an EMBL/GenBank/DDBJ whole genome shotgun (WGS) entry which is preliminary data.</text>
</comment>
<feature type="transmembrane region" description="Helical" evidence="1">
    <location>
        <begin position="17"/>
        <end position="36"/>
    </location>
</feature>
<dbReference type="EMBL" id="QQBC01000001">
    <property type="protein sequence ID" value="RDI68833.1"/>
    <property type="molecule type" value="Genomic_DNA"/>
</dbReference>
<name>A0A370IDQ2_9NOCA</name>
<evidence type="ECO:0000313" key="2">
    <source>
        <dbReference type="EMBL" id="RDI68833.1"/>
    </source>
</evidence>
<keyword evidence="1" id="KW-0812">Transmembrane</keyword>
<keyword evidence="1" id="KW-1133">Transmembrane helix</keyword>
<accession>A0A370IDQ2</accession>
<organism evidence="2 3">
    <name type="scientific">Nocardia pseudobrasiliensis</name>
    <dbReference type="NCBI Taxonomy" id="45979"/>
    <lineage>
        <taxon>Bacteria</taxon>
        <taxon>Bacillati</taxon>
        <taxon>Actinomycetota</taxon>
        <taxon>Actinomycetes</taxon>
        <taxon>Mycobacteriales</taxon>
        <taxon>Nocardiaceae</taxon>
        <taxon>Nocardia</taxon>
    </lineage>
</organism>
<sequence>MAGSANYSASIARAEKGLTIAAAIAVLAGGLIGRFVPHGAVLAALGLMAVLGGLFGMALNASTRNPSGRAQRILYPVMSSAGVIALVVFFAVRGRNGSPDIGPDSF</sequence>
<proteinExistence type="predicted"/>
<gene>
    <name evidence="2" type="ORF">DFR76_101368</name>
</gene>
<evidence type="ECO:0000256" key="1">
    <source>
        <dbReference type="SAM" id="Phobius"/>
    </source>
</evidence>
<keyword evidence="3" id="KW-1185">Reference proteome</keyword>
<evidence type="ECO:0000313" key="3">
    <source>
        <dbReference type="Proteomes" id="UP000254869"/>
    </source>
</evidence>
<protein>
    <submittedName>
        <fullName evidence="2">Uncharacterized protein</fullName>
    </submittedName>
</protein>
<dbReference type="Proteomes" id="UP000254869">
    <property type="component" value="Unassembled WGS sequence"/>
</dbReference>